<evidence type="ECO:0000259" key="2">
    <source>
        <dbReference type="Pfam" id="PF13439"/>
    </source>
</evidence>
<reference evidence="4" key="1">
    <citation type="submission" date="2019-11" db="EMBL/GenBank/DDBJ databases">
        <title>Genome sequence of Heliorestis convoluta strain HH, an alkaliphilic and minimalistic phototrophic bacterium from a soda lake in Egypt.</title>
        <authorList>
            <person name="Dewey E.D."/>
            <person name="Stokes L.M."/>
            <person name="Burchell B.M."/>
            <person name="Shaffer K.N."/>
            <person name="Huntington A.M."/>
            <person name="Baker J.M."/>
            <person name="Nadendla S."/>
            <person name="Giglio M.G."/>
            <person name="Touchman J.W."/>
            <person name="Blankenship R.E."/>
            <person name="Madigan M.T."/>
            <person name="Sattley W.M."/>
        </authorList>
    </citation>
    <scope>NUCLEOTIDE SEQUENCE [LARGE SCALE GENOMIC DNA]</scope>
    <source>
        <strain evidence="4">HH</strain>
    </source>
</reference>
<keyword evidence="3" id="KW-0808">Transferase</keyword>
<dbReference type="AlphaFoldDB" id="A0A5Q2MZK5"/>
<feature type="region of interest" description="Disordered" evidence="1">
    <location>
        <begin position="186"/>
        <end position="220"/>
    </location>
</feature>
<name>A0A5Q2MZK5_9FIRM</name>
<keyword evidence="4" id="KW-1185">Reference proteome</keyword>
<keyword evidence="3" id="KW-0328">Glycosyltransferase</keyword>
<dbReference type="Pfam" id="PF13439">
    <property type="entry name" value="Glyco_transf_4"/>
    <property type="match status" value="1"/>
</dbReference>
<proteinExistence type="predicted"/>
<evidence type="ECO:0000313" key="4">
    <source>
        <dbReference type="Proteomes" id="UP000366051"/>
    </source>
</evidence>
<dbReference type="KEGG" id="hcv:FTV88_1314"/>
<feature type="domain" description="Glycosyltransferase subfamily 4-like N-terminal" evidence="2">
    <location>
        <begin position="22"/>
        <end position="138"/>
    </location>
</feature>
<dbReference type="SUPFAM" id="SSF53756">
    <property type="entry name" value="UDP-Glycosyltransferase/glycogen phosphorylase"/>
    <property type="match status" value="1"/>
</dbReference>
<dbReference type="PANTHER" id="PTHR12526">
    <property type="entry name" value="GLYCOSYLTRANSFERASE"/>
    <property type="match status" value="1"/>
</dbReference>
<dbReference type="PANTHER" id="PTHR12526:SF630">
    <property type="entry name" value="GLYCOSYLTRANSFERASE"/>
    <property type="match status" value="1"/>
</dbReference>
<sequence>MCCLFPAPLLQWAEQQGIPAVAVPMRSKFDLFSLWKVAQVIRKIDPQIVHTHGVRANMIGRLAAALVGSRKIVTTVHSVLEHDYPDAVARRLNFWLERATAGLTDRYIAISDFIKQNIVDQGIPREKITVIHNGIELEKFTGPLLLPEEPKGLCPRECIDIREYDFDSEELSLDLVKEHSKVSLKEQEDIATHQDSLKSVDGKSSEQGSKGFDGNPEKRKKPQTALSYCVNSFTLDQSAAPICRDQEAQQLRAHYGLNACTPLVGMVGRFHPVKGHEVLVKAAKEIVKLHRDVRFLLVGDGFHRPEIEKIVIEEGLSPYFIFAGFRDDVTVIYRAIDILALPSLSEGLCLTVMESMISGCPVVASRVGGIPEVISDGKDGVLVPAGDPLALAAGIVNLLENRDKMKRLSQAAMKTIEERFTVQKMAERTEAFYEHIVNEDKLKLTNNNKAPKEKAKKSKWI</sequence>
<dbReference type="EC" id="2.4.-.-" evidence="3"/>
<dbReference type="InterPro" id="IPR028098">
    <property type="entry name" value="Glyco_trans_4-like_N"/>
</dbReference>
<gene>
    <name evidence="3" type="ORF">FTV88_1314</name>
</gene>
<dbReference type="Proteomes" id="UP000366051">
    <property type="component" value="Chromosome"/>
</dbReference>
<accession>A0A5Q2MZK5</accession>
<feature type="compositionally biased region" description="Basic and acidic residues" evidence="1">
    <location>
        <begin position="186"/>
        <end position="204"/>
    </location>
</feature>
<evidence type="ECO:0000256" key="1">
    <source>
        <dbReference type="SAM" id="MobiDB-lite"/>
    </source>
</evidence>
<evidence type="ECO:0000313" key="3">
    <source>
        <dbReference type="EMBL" id="QGG47461.1"/>
    </source>
</evidence>
<dbReference type="Gene3D" id="3.40.50.2000">
    <property type="entry name" value="Glycogen Phosphorylase B"/>
    <property type="match status" value="2"/>
</dbReference>
<protein>
    <submittedName>
        <fullName evidence="3">Glycosyltransferase</fullName>
        <ecNumber evidence="3">2.4.-.-</ecNumber>
    </submittedName>
</protein>
<dbReference type="GO" id="GO:0016757">
    <property type="term" value="F:glycosyltransferase activity"/>
    <property type="evidence" value="ECO:0007669"/>
    <property type="project" value="UniProtKB-KW"/>
</dbReference>
<dbReference type="Pfam" id="PF13692">
    <property type="entry name" value="Glyco_trans_1_4"/>
    <property type="match status" value="1"/>
</dbReference>
<organism evidence="3 4">
    <name type="scientific">Heliorestis convoluta</name>
    <dbReference type="NCBI Taxonomy" id="356322"/>
    <lineage>
        <taxon>Bacteria</taxon>
        <taxon>Bacillati</taxon>
        <taxon>Bacillota</taxon>
        <taxon>Clostridia</taxon>
        <taxon>Eubacteriales</taxon>
        <taxon>Heliobacteriaceae</taxon>
        <taxon>Heliorestis</taxon>
    </lineage>
</organism>
<dbReference type="EMBL" id="CP045875">
    <property type="protein sequence ID" value="QGG47461.1"/>
    <property type="molecule type" value="Genomic_DNA"/>
</dbReference>